<dbReference type="Gene3D" id="1.10.4020.10">
    <property type="entry name" value="DNA breaking-rejoining enzymes"/>
    <property type="match status" value="1"/>
</dbReference>
<dbReference type="SMART" id="SM00219">
    <property type="entry name" value="TyrKc"/>
    <property type="match status" value="1"/>
</dbReference>
<dbReference type="PROSITE" id="PS50026">
    <property type="entry name" value="EGF_3"/>
    <property type="match status" value="1"/>
</dbReference>
<keyword evidence="9" id="KW-0677">Repeat</keyword>
<feature type="disulfide bond" evidence="23">
    <location>
        <begin position="741"/>
        <end position="750"/>
    </location>
</feature>
<dbReference type="PANTHER" id="PTHR24416">
    <property type="entry name" value="TYROSINE-PROTEIN KINASE RECEPTOR"/>
    <property type="match status" value="1"/>
</dbReference>
<evidence type="ECO:0000259" key="28">
    <source>
        <dbReference type="PROSITE" id="PS50026"/>
    </source>
</evidence>
<feature type="domain" description="Protein kinase" evidence="27">
    <location>
        <begin position="1642"/>
        <end position="1918"/>
    </location>
</feature>
<evidence type="ECO:0000256" key="23">
    <source>
        <dbReference type="PROSITE-ProRule" id="PRU00076"/>
    </source>
</evidence>
<feature type="domain" description="Ig-like" evidence="30">
    <location>
        <begin position="628"/>
        <end position="689"/>
    </location>
</feature>
<dbReference type="Pfam" id="PF07974">
    <property type="entry name" value="EGF_2"/>
    <property type="match status" value="1"/>
</dbReference>
<dbReference type="OrthoDB" id="3256376at2759"/>
<keyword evidence="18" id="KW-0325">Glycoprotein</keyword>
<dbReference type="Pfam" id="PF00041">
    <property type="entry name" value="fn3"/>
    <property type="match status" value="1"/>
</dbReference>
<keyword evidence="8" id="KW-0732">Signal</keyword>
<keyword evidence="17" id="KW-0675">Receptor</keyword>
<keyword evidence="22" id="KW-0479">Metal-binding</keyword>
<dbReference type="InterPro" id="IPR013111">
    <property type="entry name" value="EGF_extracell"/>
</dbReference>
<evidence type="ECO:0000256" key="8">
    <source>
        <dbReference type="ARBA" id="ARBA00022729"/>
    </source>
</evidence>
<keyword evidence="7 26" id="KW-0812">Transmembrane</keyword>
<dbReference type="SUPFAM" id="SSF49265">
    <property type="entry name" value="Fibronectin type III"/>
    <property type="match status" value="1"/>
</dbReference>
<feature type="domain" description="Ig-like" evidence="30">
    <location>
        <begin position="892"/>
        <end position="984"/>
    </location>
</feature>
<evidence type="ECO:0000256" key="12">
    <source>
        <dbReference type="ARBA" id="ARBA00022840"/>
    </source>
</evidence>
<dbReference type="InterPro" id="IPR000719">
    <property type="entry name" value="Prot_kinase_dom"/>
</dbReference>
<feature type="compositionally biased region" description="Basic and acidic residues" evidence="25">
    <location>
        <begin position="52"/>
        <end position="72"/>
    </location>
</feature>
<evidence type="ECO:0000256" key="21">
    <source>
        <dbReference type="ARBA" id="ARBA00056965"/>
    </source>
</evidence>
<keyword evidence="15" id="KW-0829">Tyrosine-protein kinase</keyword>
<dbReference type="PANTHER" id="PTHR24416:SF617">
    <property type="entry name" value="RET ONCOGENE, ISOFORM A"/>
    <property type="match status" value="1"/>
</dbReference>
<dbReference type="SMART" id="SM00409">
    <property type="entry name" value="IG"/>
    <property type="match status" value="2"/>
</dbReference>
<keyword evidence="13 26" id="KW-1133">Transmembrane helix</keyword>
<keyword evidence="22" id="KW-0862">Zinc</keyword>
<evidence type="ECO:0000256" key="20">
    <source>
        <dbReference type="ARBA" id="ARBA00051243"/>
    </source>
</evidence>
<keyword evidence="5" id="KW-0597">Phosphoprotein</keyword>
<evidence type="ECO:0000256" key="14">
    <source>
        <dbReference type="ARBA" id="ARBA00023136"/>
    </source>
</evidence>
<dbReference type="GO" id="GO:0005524">
    <property type="term" value="F:ATP binding"/>
    <property type="evidence" value="ECO:0007669"/>
    <property type="project" value="UniProtKB-UniRule"/>
</dbReference>
<comment type="caution">
    <text evidence="23">Lacks conserved residue(s) required for the propagation of feature annotation.</text>
</comment>
<evidence type="ECO:0000259" key="30">
    <source>
        <dbReference type="PROSITE" id="PS50835"/>
    </source>
</evidence>
<feature type="domain" description="EGF-like" evidence="28">
    <location>
        <begin position="715"/>
        <end position="751"/>
    </location>
</feature>
<dbReference type="FunFam" id="1.10.510.10:FF:000190">
    <property type="entry name" value="Proto-oncogene tyrosine-protein kinase receptor Ret"/>
    <property type="match status" value="1"/>
</dbReference>
<keyword evidence="16 23" id="KW-1015">Disulfide bond</keyword>
<evidence type="ECO:0000256" key="10">
    <source>
        <dbReference type="ARBA" id="ARBA00022741"/>
    </source>
</evidence>
<dbReference type="InterPro" id="IPR003598">
    <property type="entry name" value="Ig_sub2"/>
</dbReference>
<feature type="region of interest" description="Disordered" evidence="25">
    <location>
        <begin position="47"/>
        <end position="72"/>
    </location>
</feature>
<dbReference type="PROSITE" id="PS00107">
    <property type="entry name" value="PROTEIN_KINASE_ATP"/>
    <property type="match status" value="1"/>
</dbReference>
<evidence type="ECO:0000256" key="25">
    <source>
        <dbReference type="SAM" id="MobiDB-lite"/>
    </source>
</evidence>
<dbReference type="SMART" id="SM00343">
    <property type="entry name" value="ZnF_C2HC"/>
    <property type="match status" value="1"/>
</dbReference>
<dbReference type="PROSITE" id="PS50011">
    <property type="entry name" value="PROTEIN_KINASE_DOM"/>
    <property type="match status" value="1"/>
</dbReference>
<name>A0A8J9YXJ9_BRALA</name>
<dbReference type="InterPro" id="IPR013098">
    <property type="entry name" value="Ig_I-set"/>
</dbReference>
<dbReference type="InterPro" id="IPR013783">
    <property type="entry name" value="Ig-like_fold"/>
</dbReference>
<dbReference type="Gene3D" id="2.170.300.10">
    <property type="entry name" value="Tie2 ligand-binding domain superfamily"/>
    <property type="match status" value="1"/>
</dbReference>
<evidence type="ECO:0000256" key="7">
    <source>
        <dbReference type="ARBA" id="ARBA00022692"/>
    </source>
</evidence>
<dbReference type="Pfam" id="PF07679">
    <property type="entry name" value="I-set"/>
    <property type="match status" value="1"/>
</dbReference>
<evidence type="ECO:0000256" key="22">
    <source>
        <dbReference type="PROSITE-ProRule" id="PRU00047"/>
    </source>
</evidence>
<dbReference type="InterPro" id="IPR038269">
    <property type="entry name" value="SCAN_sf"/>
</dbReference>
<dbReference type="InterPro" id="IPR050122">
    <property type="entry name" value="RTK"/>
</dbReference>
<dbReference type="SUPFAM" id="SSF57756">
    <property type="entry name" value="Retrovirus zinc finger-like domains"/>
    <property type="match status" value="1"/>
</dbReference>
<evidence type="ECO:0000256" key="2">
    <source>
        <dbReference type="ARBA" id="ARBA00006692"/>
    </source>
</evidence>
<dbReference type="GO" id="GO:0004714">
    <property type="term" value="F:transmembrane receptor protein tyrosine kinase activity"/>
    <property type="evidence" value="ECO:0007669"/>
    <property type="project" value="UniProtKB-EC"/>
</dbReference>
<dbReference type="Pfam" id="PF07714">
    <property type="entry name" value="PK_Tyr_Ser-Thr"/>
    <property type="match status" value="1"/>
</dbReference>
<evidence type="ECO:0000256" key="4">
    <source>
        <dbReference type="ARBA" id="ARBA00022536"/>
    </source>
</evidence>
<dbReference type="InterPro" id="IPR001245">
    <property type="entry name" value="Ser-Thr/Tyr_kinase_cat_dom"/>
</dbReference>
<dbReference type="GO" id="GO:0007169">
    <property type="term" value="P:cell surface receptor protein tyrosine kinase signaling pathway"/>
    <property type="evidence" value="ECO:0007669"/>
    <property type="project" value="TreeGrafter"/>
</dbReference>
<dbReference type="InterPro" id="IPR000742">
    <property type="entry name" value="EGF"/>
</dbReference>
<dbReference type="EMBL" id="OV696698">
    <property type="protein sequence ID" value="CAH1243538.1"/>
    <property type="molecule type" value="Genomic_DNA"/>
</dbReference>
<dbReference type="InterPro" id="IPR001878">
    <property type="entry name" value="Znf_CCHC"/>
</dbReference>
<comment type="similarity">
    <text evidence="2">Belongs to the protein kinase superfamily. CAMK Ser/Thr protein kinase family.</text>
</comment>
<dbReference type="SUPFAM" id="SSF48726">
    <property type="entry name" value="Immunoglobulin"/>
    <property type="match status" value="2"/>
</dbReference>
<dbReference type="InterPro" id="IPR036116">
    <property type="entry name" value="FN3_sf"/>
</dbReference>
<dbReference type="InterPro" id="IPR021109">
    <property type="entry name" value="Peptidase_aspartic_dom_sf"/>
</dbReference>
<dbReference type="Pfam" id="PF00536">
    <property type="entry name" value="SAM_1"/>
    <property type="match status" value="1"/>
</dbReference>
<keyword evidence="19" id="KW-0393">Immunoglobulin domain</keyword>
<dbReference type="Pfam" id="PF13975">
    <property type="entry name" value="gag-asp_proteas"/>
    <property type="match status" value="1"/>
</dbReference>
<keyword evidence="6" id="KW-0808">Transferase</keyword>
<dbReference type="GO" id="GO:0043235">
    <property type="term" value="C:receptor complex"/>
    <property type="evidence" value="ECO:0007669"/>
    <property type="project" value="TreeGrafter"/>
</dbReference>
<feature type="compositionally biased region" description="Basic and acidic residues" evidence="25">
    <location>
        <begin position="467"/>
        <end position="477"/>
    </location>
</feature>
<dbReference type="PROSITE" id="PS00022">
    <property type="entry name" value="EGF_1"/>
    <property type="match status" value="2"/>
</dbReference>
<dbReference type="EC" id="2.7.10.1" evidence="3"/>
<feature type="binding site" evidence="24">
    <location>
        <position position="1673"/>
    </location>
    <ligand>
        <name>ATP</name>
        <dbReference type="ChEBI" id="CHEBI:30616"/>
    </ligand>
</feature>
<reference evidence="32" key="1">
    <citation type="submission" date="2022-01" db="EMBL/GenBank/DDBJ databases">
        <authorList>
            <person name="Braso-Vives M."/>
        </authorList>
    </citation>
    <scope>NUCLEOTIDE SEQUENCE</scope>
</reference>
<dbReference type="SUPFAM" id="SSF47769">
    <property type="entry name" value="SAM/Pointed domain"/>
    <property type="match status" value="1"/>
</dbReference>
<proteinExistence type="inferred from homology"/>
<dbReference type="InterPro" id="IPR036875">
    <property type="entry name" value="Znf_CCHC_sf"/>
</dbReference>
<dbReference type="Gene3D" id="3.30.200.20">
    <property type="entry name" value="Phosphorylase Kinase, domain 1"/>
    <property type="match status" value="1"/>
</dbReference>
<evidence type="ECO:0000313" key="33">
    <source>
        <dbReference type="Proteomes" id="UP000838412"/>
    </source>
</evidence>
<keyword evidence="22" id="KW-0863">Zinc-finger</keyword>
<feature type="domain" description="Fibronectin type-III" evidence="31">
    <location>
        <begin position="988"/>
        <end position="1084"/>
    </location>
</feature>
<dbReference type="SMART" id="SM00060">
    <property type="entry name" value="FN3"/>
    <property type="match status" value="2"/>
</dbReference>
<accession>A0A8J9YXJ9</accession>
<dbReference type="Gene3D" id="1.10.510.10">
    <property type="entry name" value="Transferase(Phosphotransferase) domain 1"/>
    <property type="match status" value="1"/>
</dbReference>
<dbReference type="FunFam" id="2.60.40.10:FF:000032">
    <property type="entry name" value="palladin isoform X1"/>
    <property type="match status" value="1"/>
</dbReference>
<evidence type="ECO:0000256" key="18">
    <source>
        <dbReference type="ARBA" id="ARBA00023180"/>
    </source>
</evidence>
<dbReference type="GO" id="GO:0005886">
    <property type="term" value="C:plasma membrane"/>
    <property type="evidence" value="ECO:0007669"/>
    <property type="project" value="TreeGrafter"/>
</dbReference>
<dbReference type="PROSITE" id="PS00109">
    <property type="entry name" value="PROTEIN_KINASE_TYR"/>
    <property type="match status" value="1"/>
</dbReference>
<dbReference type="SMART" id="SM00454">
    <property type="entry name" value="SAM"/>
    <property type="match status" value="1"/>
</dbReference>
<dbReference type="FunFam" id="2.170.300.10:FF:000003">
    <property type="entry name" value="tyrosine-protein kinase receptor Tie-1 isoform X1"/>
    <property type="match status" value="1"/>
</dbReference>
<evidence type="ECO:0000256" key="6">
    <source>
        <dbReference type="ARBA" id="ARBA00022679"/>
    </source>
</evidence>
<dbReference type="PROSITE" id="PS50158">
    <property type="entry name" value="ZF_CCHC"/>
    <property type="match status" value="1"/>
</dbReference>
<dbReference type="InterPro" id="IPR017441">
    <property type="entry name" value="Protein_kinase_ATP_BS"/>
</dbReference>
<feature type="domain" description="Fibronectin type-III" evidence="31">
    <location>
        <begin position="1085"/>
        <end position="1183"/>
    </location>
</feature>
<dbReference type="PROSITE" id="PS50835">
    <property type="entry name" value="IG_LIKE"/>
    <property type="match status" value="2"/>
</dbReference>
<evidence type="ECO:0000256" key="1">
    <source>
        <dbReference type="ARBA" id="ARBA00004479"/>
    </source>
</evidence>
<dbReference type="Gene3D" id="4.10.60.10">
    <property type="entry name" value="Zinc finger, CCHC-type"/>
    <property type="match status" value="1"/>
</dbReference>
<feature type="transmembrane region" description="Helical" evidence="26">
    <location>
        <begin position="1482"/>
        <end position="1506"/>
    </location>
</feature>
<comment type="subcellular location">
    <subcellularLocation>
        <location evidence="1">Membrane</location>
        <topology evidence="1">Single-pass type I membrane protein</topology>
    </subcellularLocation>
</comment>
<keyword evidence="33" id="KW-1185">Reference proteome</keyword>
<dbReference type="Gene3D" id="2.40.70.10">
    <property type="entry name" value="Acid Proteases"/>
    <property type="match status" value="1"/>
</dbReference>
<dbReference type="InterPro" id="IPR008266">
    <property type="entry name" value="Tyr_kinase_AS"/>
</dbReference>
<dbReference type="CDD" id="cd00063">
    <property type="entry name" value="FN3"/>
    <property type="match status" value="2"/>
</dbReference>
<dbReference type="Gene3D" id="1.10.150.50">
    <property type="entry name" value="Transcription Factor, Ets-1"/>
    <property type="match status" value="1"/>
</dbReference>
<evidence type="ECO:0000256" key="13">
    <source>
        <dbReference type="ARBA" id="ARBA00022989"/>
    </source>
</evidence>
<evidence type="ECO:0000256" key="24">
    <source>
        <dbReference type="PROSITE-ProRule" id="PRU10141"/>
    </source>
</evidence>
<comment type="function">
    <text evidence="21">Receptor for basic fibroblast growth factor.</text>
</comment>
<dbReference type="GO" id="GO:0008270">
    <property type="term" value="F:zinc ion binding"/>
    <property type="evidence" value="ECO:0007669"/>
    <property type="project" value="UniProtKB-KW"/>
</dbReference>
<comment type="catalytic activity">
    <reaction evidence="20">
        <text>L-tyrosyl-[protein] + ATP = O-phospho-L-tyrosyl-[protein] + ADP + H(+)</text>
        <dbReference type="Rhea" id="RHEA:10596"/>
        <dbReference type="Rhea" id="RHEA-COMP:10136"/>
        <dbReference type="Rhea" id="RHEA-COMP:20101"/>
        <dbReference type="ChEBI" id="CHEBI:15378"/>
        <dbReference type="ChEBI" id="CHEBI:30616"/>
        <dbReference type="ChEBI" id="CHEBI:46858"/>
        <dbReference type="ChEBI" id="CHEBI:61978"/>
        <dbReference type="ChEBI" id="CHEBI:456216"/>
        <dbReference type="EC" id="2.7.10.1"/>
    </reaction>
</comment>
<dbReference type="Proteomes" id="UP000838412">
    <property type="component" value="Chromosome 13"/>
</dbReference>
<feature type="region of interest" description="Disordered" evidence="25">
    <location>
        <begin position="460"/>
        <end position="484"/>
    </location>
</feature>
<feature type="region of interest" description="Disordered" evidence="25">
    <location>
        <begin position="277"/>
        <end position="306"/>
    </location>
</feature>
<feature type="region of interest" description="Disordered" evidence="25">
    <location>
        <begin position="1076"/>
        <end position="1095"/>
    </location>
</feature>
<dbReference type="InterPro" id="IPR003961">
    <property type="entry name" value="FN3_dom"/>
</dbReference>
<dbReference type="SMART" id="SM00181">
    <property type="entry name" value="EGF"/>
    <property type="match status" value="4"/>
</dbReference>
<dbReference type="GO" id="GO:0003676">
    <property type="term" value="F:nucleic acid binding"/>
    <property type="evidence" value="ECO:0007669"/>
    <property type="project" value="InterPro"/>
</dbReference>
<keyword evidence="11" id="KW-0418">Kinase</keyword>
<dbReference type="PRINTS" id="PR00109">
    <property type="entry name" value="TYRKINASE"/>
</dbReference>
<keyword evidence="12 24" id="KW-0067">ATP-binding</keyword>
<evidence type="ECO:0000259" key="27">
    <source>
        <dbReference type="PROSITE" id="PS50011"/>
    </source>
</evidence>
<dbReference type="InterPro" id="IPR020635">
    <property type="entry name" value="Tyr_kinase_cat_dom"/>
</dbReference>
<dbReference type="CDD" id="cd00096">
    <property type="entry name" value="Ig"/>
    <property type="match status" value="1"/>
</dbReference>
<evidence type="ECO:0000256" key="16">
    <source>
        <dbReference type="ARBA" id="ARBA00023157"/>
    </source>
</evidence>
<feature type="domain" description="CCHC-type" evidence="29">
    <location>
        <begin position="315"/>
        <end position="330"/>
    </location>
</feature>
<dbReference type="InterPro" id="IPR011009">
    <property type="entry name" value="Kinase-like_dom_sf"/>
</dbReference>
<dbReference type="PROSITE" id="PS50853">
    <property type="entry name" value="FN3"/>
    <property type="match status" value="2"/>
</dbReference>
<evidence type="ECO:0000256" key="5">
    <source>
        <dbReference type="ARBA" id="ARBA00022553"/>
    </source>
</evidence>
<dbReference type="InterPro" id="IPR001660">
    <property type="entry name" value="SAM"/>
</dbReference>
<dbReference type="InterPro" id="IPR036179">
    <property type="entry name" value="Ig-like_dom_sf"/>
</dbReference>
<evidence type="ECO:0000313" key="32">
    <source>
        <dbReference type="EMBL" id="CAH1243538.1"/>
    </source>
</evidence>
<keyword evidence="4 23" id="KW-0245">EGF-like domain</keyword>
<keyword evidence="10 24" id="KW-0547">Nucleotide-binding</keyword>
<evidence type="ECO:0000256" key="9">
    <source>
        <dbReference type="ARBA" id="ARBA00022737"/>
    </source>
</evidence>
<dbReference type="InterPro" id="IPR013761">
    <property type="entry name" value="SAM/pointed_sf"/>
</dbReference>
<dbReference type="SUPFAM" id="SSF56112">
    <property type="entry name" value="Protein kinase-like (PK-like)"/>
    <property type="match status" value="1"/>
</dbReference>
<dbReference type="InterPro" id="IPR007110">
    <property type="entry name" value="Ig-like_dom"/>
</dbReference>
<organism evidence="32 33">
    <name type="scientific">Branchiostoma lanceolatum</name>
    <name type="common">Common lancelet</name>
    <name type="synonym">Amphioxus lanceolatum</name>
    <dbReference type="NCBI Taxonomy" id="7740"/>
    <lineage>
        <taxon>Eukaryota</taxon>
        <taxon>Metazoa</taxon>
        <taxon>Chordata</taxon>
        <taxon>Cephalochordata</taxon>
        <taxon>Leptocardii</taxon>
        <taxon>Amphioxiformes</taxon>
        <taxon>Branchiostomatidae</taxon>
        <taxon>Branchiostoma</taxon>
    </lineage>
</organism>
<sequence length="1933" mass="212533">MGVRVLLVTSQGRPWDSLQKRTLWLCPWGSAERCIHVAGKKAAAIRGSGPRADSRRIPFQDPGKRTRADEEAAGKERTLKLEWGLIPGFTRGQYIAAGRGSLTCMVMDVLIAQAKEMGLEGPDILVFVEKQQALERDERARERNAQRKHELEMEALKLKQAEKGGTGEVKAKAPRLPCYVEGEEIDGYLLRFERFARANEWKEHLWAPTLSALLTGKALDVFSRMSEADAKDYNIKEQFLDSCPVDLAVWPRERKPESLEEIGTLSEQYLIAHDRNLAEGARPRNSPSSGGGVSTRKGGHGSSRERGGGGFRGTCYHCYESGHLIADCPSLKRESPKKSMLAQSMFAQGRAKPLDAAGISGEKSRYSSSGAVNGRKVTVYRDTGSSKTYVNQKLVPRYAYQEDKIRVRLANGTVDTIPTARVELEVGGDAKVVEVGVMNTPYPVLLGNDYGQACVTSGASPVATQESRTELGEDKNRAGKTKSAVPRYQIPARRKQGYRDVKCPPTADVKSRSIIEERIQKLMREDPAFRRGRLRWLRRQQGLMRAAGNRVRQQEYGVADVTITSKFPYYRDYYDTHLYCYYTGTLRDQRDGYKAQLELDTGSGLRFTSAKHTYRGRSGQTPWADVKPRLFSRTVNVGDPVTLEMVRNPDSTRTGDLEWRKDGVVLQGETSLTLSINSVQSSDEGIYECYYEGAYSGRKQGIMRLIVRECAENKYGPDCSSDCPACYNGGVCHDQTGECVCPPGFMGTHCGSACPSGRFGKTCSFSCHGGCRGQLMTVPDPVGCTCPPGFTGMTCLDGCPEGTYGASCTQACHCLSGPSACNRETGACTGGCAAGWMGNSCEIACPDGTYGASCTQACHCQSGPSACNRETGACTGGCAAGWMGNSCQIGPPTITQRPTDQTVAVRSQVTFTCSSEGVPTPTITWYNGSSAITYRRQISVTMDDEYMITSTLTITSVGREDNGEYKCASSNAAGYQTSQVATLTVQERPHDVRVTVTAVNSSALRVTWTVGVSGNLDSEVRYRSRINGRWTSWTPWRSTGITATIGAVDISGLSPGVYYRLQVRVQNELGWSRLSYDDGTTNETPPDPPHGLQATTTSHTVQLSWQPPVRTNGVIRSYTVQYGESVSCEKTLFSQDANTSNVLSTIVVRDLVPYTNYTFRVRGTTDAGGGDFSNCIMTRTLEYYPTAPVILKVEDEHDCNCDESNVALQVALKIQFRRPDNVYGQLQAYQVSLYNRSTKEPFHQENMTSGLQQGNLTVIVSSAQIQPARIYSATYPDDTNAEVTQEVVDLTFHQWSEPKQNLPANSVIHVAVRALTCGEGGKSEELTCEVTRVVNERNGPISCYQVIVVKMTKDETLEDLESRVGTPDVILTDEAPKAGLTEPYVALGFSGEQYKQMVAQAVGIGTGEVCEHECCRRSEVTTAAFGKDPGNKELEPATKYTAVIRVYVDTSTSGGRRKRVTEGTYATSPFMEPVVTKAETTVIPVAVGTTAVVLLVLAVAGGIFLYRRKNGTEQKDCSAGATNMKVISETVTSTDESTDESTEYSHHYETPAISATDLQTVDDVVEFIRAKGFGQYAAAFRRNRVDGDAVMCLDKAMMAELVPEIGPRAKLKKVLQELEDDKGSAESSRPVHSDWEIPRSCLTLGKILGKGQFGEVRMGELRKRGVTQTVAVKTLKASAEERDKQDLLGELNILVTVGRHDNVISLVGACTIGGPLTLVVEYAPNGCLKDWLKKNRPKELNQTDDKIIATSEILLPMDQLIMFSVDIANGMTHLAAMQCVHRDLAARNVLLGKDLKAKISDFGLSRDIYEESEYVKSTKSQLPVRWIAYESLFYHVYTTQSDVWSFGILLWEIMTMGKQPYGRTTGKELMKLLPSGHRLEKPALCPADIYDVMKSCWETLPENRPTFPELRATLDRIIQDYKPYASLLQEEIH</sequence>
<evidence type="ECO:0000259" key="29">
    <source>
        <dbReference type="PROSITE" id="PS50158"/>
    </source>
</evidence>
<evidence type="ECO:0000256" key="26">
    <source>
        <dbReference type="SAM" id="Phobius"/>
    </source>
</evidence>
<dbReference type="Gene3D" id="2.60.40.10">
    <property type="entry name" value="Immunoglobulins"/>
    <property type="match status" value="4"/>
</dbReference>
<dbReference type="InterPro" id="IPR003599">
    <property type="entry name" value="Ig_sub"/>
</dbReference>
<dbReference type="CDD" id="cd09487">
    <property type="entry name" value="SAM_superfamily"/>
    <property type="match status" value="1"/>
</dbReference>
<dbReference type="CDD" id="cd00192">
    <property type="entry name" value="PTKc"/>
    <property type="match status" value="1"/>
</dbReference>
<evidence type="ECO:0000259" key="31">
    <source>
        <dbReference type="PROSITE" id="PS50853"/>
    </source>
</evidence>
<evidence type="ECO:0000256" key="3">
    <source>
        <dbReference type="ARBA" id="ARBA00011902"/>
    </source>
</evidence>
<dbReference type="CDD" id="cd19941">
    <property type="entry name" value="TIL"/>
    <property type="match status" value="1"/>
</dbReference>
<protein>
    <recommendedName>
        <fullName evidence="3">receptor protein-tyrosine kinase</fullName>
        <ecNumber evidence="3">2.7.10.1</ecNumber>
    </recommendedName>
</protein>
<evidence type="ECO:0000256" key="11">
    <source>
        <dbReference type="ARBA" id="ARBA00022777"/>
    </source>
</evidence>
<keyword evidence="14 26" id="KW-0472">Membrane</keyword>
<dbReference type="FunFam" id="3.30.200.20:FF:000593">
    <property type="entry name" value="Predicted protein"/>
    <property type="match status" value="1"/>
</dbReference>
<evidence type="ECO:0000256" key="19">
    <source>
        <dbReference type="ARBA" id="ARBA00023319"/>
    </source>
</evidence>
<evidence type="ECO:0000256" key="17">
    <source>
        <dbReference type="ARBA" id="ARBA00023170"/>
    </source>
</evidence>
<dbReference type="CDD" id="cd00054">
    <property type="entry name" value="EGF_CA"/>
    <property type="match status" value="1"/>
</dbReference>
<dbReference type="SUPFAM" id="SSF50630">
    <property type="entry name" value="Acid proteases"/>
    <property type="match status" value="1"/>
</dbReference>
<gene>
    <name evidence="32" type="primary">FGFR3</name>
    <name evidence="32" type="ORF">BLAG_LOCUS6480</name>
</gene>
<dbReference type="CDD" id="cd00303">
    <property type="entry name" value="retropepsin_like"/>
    <property type="match status" value="1"/>
</dbReference>
<dbReference type="SMART" id="SM00408">
    <property type="entry name" value="IGc2"/>
    <property type="match status" value="2"/>
</dbReference>
<evidence type="ECO:0000256" key="15">
    <source>
        <dbReference type="ARBA" id="ARBA00023137"/>
    </source>
</evidence>